<evidence type="ECO:0000313" key="9">
    <source>
        <dbReference type="RefSeq" id="XP_022243795.1"/>
    </source>
</evidence>
<dbReference type="Proteomes" id="UP000694941">
    <property type="component" value="Unplaced"/>
</dbReference>
<proteinExistence type="predicted"/>
<dbReference type="InterPro" id="IPR052207">
    <property type="entry name" value="Max-like/E-box_TFs"/>
</dbReference>
<comment type="subcellular location">
    <subcellularLocation>
        <location evidence="1">Nucleus</location>
    </subcellularLocation>
</comment>
<keyword evidence="2" id="KW-0805">Transcription regulation</keyword>
<evidence type="ECO:0000256" key="5">
    <source>
        <dbReference type="ARBA" id="ARBA00023242"/>
    </source>
</evidence>
<dbReference type="SUPFAM" id="SSF47459">
    <property type="entry name" value="HLH, helix-loop-helix DNA-binding domain"/>
    <property type="match status" value="1"/>
</dbReference>
<dbReference type="PANTHER" id="PTHR15741">
    <property type="entry name" value="BASIC HELIX-LOOP-HELIX ZIP TRANSCRIPTION FACTOR"/>
    <property type="match status" value="1"/>
</dbReference>
<evidence type="ECO:0000256" key="2">
    <source>
        <dbReference type="ARBA" id="ARBA00023015"/>
    </source>
</evidence>
<dbReference type="RefSeq" id="XP_022243795.1">
    <property type="nucleotide sequence ID" value="XM_022388087.1"/>
</dbReference>
<feature type="domain" description="BHLH" evidence="7">
    <location>
        <begin position="48"/>
        <end position="99"/>
    </location>
</feature>
<accession>A0ABM1SJI9</accession>
<evidence type="ECO:0000313" key="8">
    <source>
        <dbReference type="Proteomes" id="UP000694941"/>
    </source>
</evidence>
<dbReference type="InterPro" id="IPR036638">
    <property type="entry name" value="HLH_DNA-bd_sf"/>
</dbReference>
<keyword evidence="5" id="KW-0539">Nucleus</keyword>
<gene>
    <name evidence="9" type="primary">LOC106461220</name>
</gene>
<name>A0ABM1SJI9_LIMPO</name>
<evidence type="ECO:0000256" key="6">
    <source>
        <dbReference type="SAM" id="MobiDB-lite"/>
    </source>
</evidence>
<dbReference type="Gene3D" id="4.10.280.10">
    <property type="entry name" value="Helix-loop-helix DNA-binding domain"/>
    <property type="match status" value="1"/>
</dbReference>
<dbReference type="SMART" id="SM00353">
    <property type="entry name" value="HLH"/>
    <property type="match status" value="1"/>
</dbReference>
<keyword evidence="3" id="KW-0238">DNA-binding</keyword>
<feature type="region of interest" description="Disordered" evidence="6">
    <location>
        <begin position="121"/>
        <end position="161"/>
    </location>
</feature>
<dbReference type="PANTHER" id="PTHR15741:SF27">
    <property type="entry name" value="TRANSCRIPTION FACTOR AP-4"/>
    <property type="match status" value="1"/>
</dbReference>
<keyword evidence="8" id="KW-1185">Reference proteome</keyword>
<keyword evidence="4" id="KW-0804">Transcription</keyword>
<sequence>MALYNRNSAKRRIFNGIPRQQEDVLESLGSLGNRPVSSKSEMEQEKRIRREIANSNERRRMQSINAGFQSLRALLPHREGEKLSKAAILQQTTEYIYQLEQEKARLLVQNCHLKQMLNSQINMDSDGSSSDSPLPKRKKTETVESSDEGIGNMSPAKKLGDVTEKVKQELSDQRVQLDRKHQIQVLQENQARGTENRICTDQVQGVVQIHPPENTEAEHLPQLHQHSFLQNEKPPSNQTVVLPQNKSDPSEKVVSFLRSSKHCPDIPRKISGKAAAVITPHSGDVIATSSSQFYVQESSAASSKSLPPTATEGYGLPLRPTDTEGSINNTALFNLYQANSTSRQNLETIVEAIRHLEGDHMFQDDPEPLKQCEQERTISDGSASHELNSPYNLLCKTNKNSHLNYQVIQCLSGTQSRPGVIVTNHS</sequence>
<evidence type="ECO:0000256" key="3">
    <source>
        <dbReference type="ARBA" id="ARBA00023125"/>
    </source>
</evidence>
<reference evidence="9" key="1">
    <citation type="submission" date="2025-08" db="UniProtKB">
        <authorList>
            <consortium name="RefSeq"/>
        </authorList>
    </citation>
    <scope>IDENTIFICATION</scope>
    <source>
        <tissue evidence="9">Muscle</tissue>
    </source>
</reference>
<dbReference type="Pfam" id="PF00010">
    <property type="entry name" value="HLH"/>
    <property type="match status" value="1"/>
</dbReference>
<evidence type="ECO:0000256" key="4">
    <source>
        <dbReference type="ARBA" id="ARBA00023163"/>
    </source>
</evidence>
<evidence type="ECO:0000256" key="1">
    <source>
        <dbReference type="ARBA" id="ARBA00004123"/>
    </source>
</evidence>
<dbReference type="CDD" id="cd11419">
    <property type="entry name" value="bHLHzip_TFAP4"/>
    <property type="match status" value="1"/>
</dbReference>
<dbReference type="PROSITE" id="PS50888">
    <property type="entry name" value="BHLH"/>
    <property type="match status" value="1"/>
</dbReference>
<dbReference type="InterPro" id="IPR011598">
    <property type="entry name" value="bHLH_dom"/>
</dbReference>
<organism evidence="8 9">
    <name type="scientific">Limulus polyphemus</name>
    <name type="common">Atlantic horseshoe crab</name>
    <dbReference type="NCBI Taxonomy" id="6850"/>
    <lineage>
        <taxon>Eukaryota</taxon>
        <taxon>Metazoa</taxon>
        <taxon>Ecdysozoa</taxon>
        <taxon>Arthropoda</taxon>
        <taxon>Chelicerata</taxon>
        <taxon>Merostomata</taxon>
        <taxon>Xiphosura</taxon>
        <taxon>Limulidae</taxon>
        <taxon>Limulus</taxon>
    </lineage>
</organism>
<protein>
    <submittedName>
        <fullName evidence="9">Transcription factor AP-4-like isoform X1</fullName>
    </submittedName>
</protein>
<evidence type="ECO:0000259" key="7">
    <source>
        <dbReference type="PROSITE" id="PS50888"/>
    </source>
</evidence>
<dbReference type="GeneID" id="106461220"/>